<organism evidence="8 9">
    <name type="scientific">Thiothrix eikelboomii</name>
    <dbReference type="NCBI Taxonomy" id="92487"/>
    <lineage>
        <taxon>Bacteria</taxon>
        <taxon>Pseudomonadati</taxon>
        <taxon>Pseudomonadota</taxon>
        <taxon>Gammaproteobacteria</taxon>
        <taxon>Thiotrichales</taxon>
        <taxon>Thiotrichaceae</taxon>
        <taxon>Thiothrix</taxon>
    </lineage>
</organism>
<evidence type="ECO:0000259" key="7">
    <source>
        <dbReference type="Pfam" id="PF01555"/>
    </source>
</evidence>
<dbReference type="InterPro" id="IPR002941">
    <property type="entry name" value="DNA_methylase_N4/N6"/>
</dbReference>
<dbReference type="PROSITE" id="PS00092">
    <property type="entry name" value="N6_MTASE"/>
    <property type="match status" value="1"/>
</dbReference>
<dbReference type="Proteomes" id="UP000190460">
    <property type="component" value="Unassembled WGS sequence"/>
</dbReference>
<dbReference type="Pfam" id="PF01555">
    <property type="entry name" value="N6_N4_Mtase"/>
    <property type="match status" value="1"/>
</dbReference>
<dbReference type="PRINTS" id="PR00506">
    <property type="entry name" value="D21N6MTFRASE"/>
</dbReference>
<feature type="domain" description="DNA methylase N-4/N-6" evidence="7">
    <location>
        <begin position="121"/>
        <end position="434"/>
    </location>
</feature>
<dbReference type="InterPro" id="IPR029063">
    <property type="entry name" value="SAM-dependent_MTases_sf"/>
</dbReference>
<name>A0A1T4W286_9GAMM</name>
<dbReference type="GO" id="GO:0009007">
    <property type="term" value="F:site-specific DNA-methyltransferase (adenine-specific) activity"/>
    <property type="evidence" value="ECO:0007669"/>
    <property type="project" value="UniProtKB-EC"/>
</dbReference>
<dbReference type="InterPro" id="IPR002052">
    <property type="entry name" value="DNA_methylase_N6_adenine_CS"/>
</dbReference>
<keyword evidence="9" id="KW-1185">Reference proteome</keyword>
<evidence type="ECO:0000256" key="2">
    <source>
        <dbReference type="ARBA" id="ARBA00011900"/>
    </source>
</evidence>
<dbReference type="GO" id="GO:0003677">
    <property type="term" value="F:DNA binding"/>
    <property type="evidence" value="ECO:0007669"/>
    <property type="project" value="InterPro"/>
</dbReference>
<keyword evidence="5" id="KW-0949">S-adenosyl-L-methionine</keyword>
<dbReference type="EC" id="2.1.1.72" evidence="2"/>
<dbReference type="AlphaFoldDB" id="A0A1T4W286"/>
<dbReference type="PIRSF" id="PIRSF015855">
    <property type="entry name" value="TypeIII_Mtase_mKpnI"/>
    <property type="match status" value="1"/>
</dbReference>
<evidence type="ECO:0000313" key="9">
    <source>
        <dbReference type="Proteomes" id="UP000190460"/>
    </source>
</evidence>
<evidence type="ECO:0000256" key="3">
    <source>
        <dbReference type="ARBA" id="ARBA00022603"/>
    </source>
</evidence>
<sequence length="624" mass="70249">MHKLTAHDAETQSLDLVADNIAKLTALFPEILTEGADGGKRVDFEALRELLGTAVEDKEERYNFTWHGKAQARRLAQTPSTGTLRPYPAESKHWDSTQNLFIEGDNLEVLKLLQKSYHQRVKMIYIDPPYNTGKDFIYPDNYRDNIANYLELTGQTGEDGRKLAANPETSGRYHTHWLNMMYPRLKLARNLLRDDGVIFISIDDTEVANLRKLCDEIFGEENFVAQLIWEKRTNRENRKIVSNRHDYIACFCKNINTTTRVLNQLPMTEKALSNYKNPDNDVRGLWKSDPATAQAGHGTKSQFYTLLAPNGKEHTLESGRCWLYTKDVMQKAIDEGRIWFGKDGNGVPRIKTYLNEKDRKLTPESMLFADDVGTNEIAKNMLKDLFSGFAVFETPKPIDLVSMLTNMGCGDGIVLDFFAGSAVTAHASMMLNAEDGGNRKFIMVQLPEPTDKPDYPTIADIGKERIRRAGEKIRADKGSIINLDVGFKVFKLDSTNIKPWDVGFDDLETSLPLFADSLKDDRSNDDVLYEILLKYGLDLSLPITTHTLAGKTVYQLGMGALVVCLDKAITLNTVEGIAKLKDELQPEDSLMRVVFRDSGFADDVVKVNAVQILKQAGIEDVRSV</sequence>
<reference evidence="8 9" key="1">
    <citation type="submission" date="2017-02" db="EMBL/GenBank/DDBJ databases">
        <authorList>
            <person name="Peterson S.W."/>
        </authorList>
    </citation>
    <scope>NUCLEOTIDE SEQUENCE [LARGE SCALE GENOMIC DNA]</scope>
    <source>
        <strain evidence="8 9">ATCC 49788</strain>
    </source>
</reference>
<dbReference type="STRING" id="92487.SAMN02745130_00833"/>
<dbReference type="GO" id="GO:0032259">
    <property type="term" value="P:methylation"/>
    <property type="evidence" value="ECO:0007669"/>
    <property type="project" value="UniProtKB-KW"/>
</dbReference>
<dbReference type="Gene3D" id="3.40.50.150">
    <property type="entry name" value="Vaccinia Virus protein VP39"/>
    <property type="match status" value="1"/>
</dbReference>
<proteinExistence type="inferred from homology"/>
<comment type="similarity">
    <text evidence="1">Belongs to the N(4)/N(6)-methyltransferase family.</text>
</comment>
<gene>
    <name evidence="8" type="ORF">SAMN02745130_00833</name>
</gene>
<evidence type="ECO:0000313" key="8">
    <source>
        <dbReference type="EMBL" id="SKA71380.1"/>
    </source>
</evidence>
<protein>
    <recommendedName>
        <fullName evidence="2">site-specific DNA-methyltransferase (adenine-specific)</fullName>
        <ecNumber evidence="2">2.1.1.72</ecNumber>
    </recommendedName>
</protein>
<dbReference type="SUPFAM" id="SSF53335">
    <property type="entry name" value="S-adenosyl-L-methionine-dependent methyltransferases"/>
    <property type="match status" value="1"/>
</dbReference>
<dbReference type="RefSeq" id="WP_078921328.1">
    <property type="nucleotide sequence ID" value="NZ_FUYB01000003.1"/>
</dbReference>
<keyword evidence="3 8" id="KW-0489">Methyltransferase</keyword>
<evidence type="ECO:0000256" key="6">
    <source>
        <dbReference type="ARBA" id="ARBA00047942"/>
    </source>
</evidence>
<dbReference type="InterPro" id="IPR002295">
    <property type="entry name" value="N4/N6-MTase_EcoPI_Mod-like"/>
</dbReference>
<accession>A0A1T4W286</accession>
<dbReference type="OrthoDB" id="9816043at2"/>
<keyword evidence="4 8" id="KW-0808">Transferase</keyword>
<evidence type="ECO:0000256" key="1">
    <source>
        <dbReference type="ARBA" id="ARBA00006594"/>
    </source>
</evidence>
<evidence type="ECO:0000256" key="5">
    <source>
        <dbReference type="ARBA" id="ARBA00022691"/>
    </source>
</evidence>
<evidence type="ECO:0000256" key="4">
    <source>
        <dbReference type="ARBA" id="ARBA00022679"/>
    </source>
</evidence>
<comment type="catalytic activity">
    <reaction evidence="6">
        <text>a 2'-deoxyadenosine in DNA + S-adenosyl-L-methionine = an N(6)-methyl-2'-deoxyadenosine in DNA + S-adenosyl-L-homocysteine + H(+)</text>
        <dbReference type="Rhea" id="RHEA:15197"/>
        <dbReference type="Rhea" id="RHEA-COMP:12418"/>
        <dbReference type="Rhea" id="RHEA-COMP:12419"/>
        <dbReference type="ChEBI" id="CHEBI:15378"/>
        <dbReference type="ChEBI" id="CHEBI:57856"/>
        <dbReference type="ChEBI" id="CHEBI:59789"/>
        <dbReference type="ChEBI" id="CHEBI:90615"/>
        <dbReference type="ChEBI" id="CHEBI:90616"/>
        <dbReference type="EC" id="2.1.1.72"/>
    </reaction>
</comment>
<dbReference type="EMBL" id="FUYB01000003">
    <property type="protein sequence ID" value="SKA71380.1"/>
    <property type="molecule type" value="Genomic_DNA"/>
</dbReference>
<dbReference type="GO" id="GO:0008170">
    <property type="term" value="F:N-methyltransferase activity"/>
    <property type="evidence" value="ECO:0007669"/>
    <property type="project" value="InterPro"/>
</dbReference>